<dbReference type="EMBL" id="SNYR01000002">
    <property type="protein sequence ID" value="TDQ64424.1"/>
    <property type="molecule type" value="Genomic_DNA"/>
</dbReference>
<sequence>MSNEITTLKGMTWDHARGFDPMVVTSEVFADQSDQKIRIVWEKRSLQAFADRPIEDMADEYDLMVIDHPHVGDIAATGLLLQFDGQGYDAELQTLEAQSCGVSHPSYNFDGKQWALAIDAATPVSAFRPDLLDEAPQKWDEVVALAEANKVIWPLIPINALMSYFNILANIGSDFGKEDIGVDPKVGADALTELRRVSLNLSRESFDLDPIGAYEWLSCRNSHSYCPYLYGYTNYSRVGFRPNRVCVANIPAFGENGPIGSPIGGTGIAISARTKHKDIALQYAFWIASEECQSGAFFQAGGQPANVRSWLNEDCNQQTDNFFLNTLETLEKSYLRPRHKGYMGFQDVAGDVVRDCLMGKATEADAAAKVNDLYQRSFR</sequence>
<dbReference type="Gene3D" id="3.40.190.10">
    <property type="entry name" value="Periplasmic binding protein-like II"/>
    <property type="match status" value="1"/>
</dbReference>
<protein>
    <submittedName>
        <fullName evidence="1">Multiple sugar transport system substrate-binding protein</fullName>
    </submittedName>
</protein>
<evidence type="ECO:0000313" key="1">
    <source>
        <dbReference type="EMBL" id="TDQ64424.1"/>
    </source>
</evidence>
<dbReference type="SUPFAM" id="SSF53850">
    <property type="entry name" value="Periplasmic binding protein-like II"/>
    <property type="match status" value="1"/>
</dbReference>
<name>A0A4V3DAZ5_9HYPH</name>
<organism evidence="1 2">
    <name type="scientific">Maritalea mobilis</name>
    <dbReference type="NCBI Taxonomy" id="483324"/>
    <lineage>
        <taxon>Bacteria</taxon>
        <taxon>Pseudomonadati</taxon>
        <taxon>Pseudomonadota</taxon>
        <taxon>Alphaproteobacteria</taxon>
        <taxon>Hyphomicrobiales</taxon>
        <taxon>Devosiaceae</taxon>
        <taxon>Maritalea</taxon>
    </lineage>
</organism>
<dbReference type="RefSeq" id="WP_133573032.1">
    <property type="nucleotide sequence ID" value="NZ_SNYR01000002.1"/>
</dbReference>
<dbReference type="AlphaFoldDB" id="A0A4V3DAZ5"/>
<proteinExistence type="predicted"/>
<accession>A0A4V3DAZ5</accession>
<keyword evidence="1" id="KW-0813">Transport</keyword>
<dbReference type="OrthoDB" id="9811622at2"/>
<evidence type="ECO:0000313" key="2">
    <source>
        <dbReference type="Proteomes" id="UP000295391"/>
    </source>
</evidence>
<comment type="caution">
    <text evidence="1">The sequence shown here is derived from an EMBL/GenBank/DDBJ whole genome shotgun (WGS) entry which is preliminary data.</text>
</comment>
<dbReference type="Proteomes" id="UP000295391">
    <property type="component" value="Unassembled WGS sequence"/>
</dbReference>
<reference evidence="1 2" key="1">
    <citation type="submission" date="2019-03" db="EMBL/GenBank/DDBJ databases">
        <title>Genomic Encyclopedia of Type Strains, Phase III (KMG-III): the genomes of soil and plant-associated and newly described type strains.</title>
        <authorList>
            <person name="Whitman W."/>
        </authorList>
    </citation>
    <scope>NUCLEOTIDE SEQUENCE [LARGE SCALE GENOMIC DNA]</scope>
    <source>
        <strain evidence="1 2">CGMCC 1.7002</strain>
    </source>
</reference>
<keyword evidence="1" id="KW-0762">Sugar transport</keyword>
<gene>
    <name evidence="1" type="ORF">ATL17_2443</name>
</gene>
<keyword evidence="2" id="KW-1185">Reference proteome</keyword>